<accession>A0AAD5WRH3</accession>
<dbReference type="EMBL" id="JAKWBI020000139">
    <property type="protein sequence ID" value="KAJ2901760.1"/>
    <property type="molecule type" value="Genomic_DNA"/>
</dbReference>
<organism evidence="2 3">
    <name type="scientific">Zalerion maritima</name>
    <dbReference type="NCBI Taxonomy" id="339359"/>
    <lineage>
        <taxon>Eukaryota</taxon>
        <taxon>Fungi</taxon>
        <taxon>Dikarya</taxon>
        <taxon>Ascomycota</taxon>
        <taxon>Pezizomycotina</taxon>
        <taxon>Sordariomycetes</taxon>
        <taxon>Lulworthiomycetidae</taxon>
        <taxon>Lulworthiales</taxon>
        <taxon>Lulworthiaceae</taxon>
        <taxon>Zalerion</taxon>
    </lineage>
</organism>
<proteinExistence type="predicted"/>
<feature type="region of interest" description="Disordered" evidence="1">
    <location>
        <begin position="140"/>
        <end position="169"/>
    </location>
</feature>
<reference evidence="2" key="1">
    <citation type="submission" date="2022-07" db="EMBL/GenBank/DDBJ databases">
        <title>Draft genome sequence of Zalerion maritima ATCC 34329, a (micro)plastics degrading marine fungus.</title>
        <authorList>
            <person name="Paco A."/>
            <person name="Goncalves M.F.M."/>
            <person name="Rocha-Santos T.A.P."/>
            <person name="Alves A."/>
        </authorList>
    </citation>
    <scope>NUCLEOTIDE SEQUENCE</scope>
    <source>
        <strain evidence="2">ATCC 34329</strain>
    </source>
</reference>
<dbReference type="AlphaFoldDB" id="A0AAD5WRH3"/>
<keyword evidence="3" id="KW-1185">Reference proteome</keyword>
<evidence type="ECO:0000313" key="3">
    <source>
        <dbReference type="Proteomes" id="UP001201980"/>
    </source>
</evidence>
<sequence length="169" mass="17937">MKSFMGDCGKRSLSPATDGEPGRVFFCLADIDVGTPVKERFVVLPVGGKEAASNGHMVKAKAQSRRMPEPYDVLAQGPLPRSKAAGIKDAATHSDTLVLLLSGYNPDPGYLLRMCGTGGHPRHSSYPSFLRTAERRRACNDNPASMGHHTLLSGSEAGPEFLGGSEAPD</sequence>
<name>A0AAD5WRH3_9PEZI</name>
<evidence type="ECO:0000313" key="2">
    <source>
        <dbReference type="EMBL" id="KAJ2901760.1"/>
    </source>
</evidence>
<comment type="caution">
    <text evidence="2">The sequence shown here is derived from an EMBL/GenBank/DDBJ whole genome shotgun (WGS) entry which is preliminary data.</text>
</comment>
<gene>
    <name evidence="2" type="ORF">MKZ38_001432</name>
</gene>
<dbReference type="Proteomes" id="UP001201980">
    <property type="component" value="Unassembled WGS sequence"/>
</dbReference>
<evidence type="ECO:0000256" key="1">
    <source>
        <dbReference type="SAM" id="MobiDB-lite"/>
    </source>
</evidence>
<protein>
    <submittedName>
        <fullName evidence="2">Uncharacterized protein</fullName>
    </submittedName>
</protein>